<dbReference type="FunFam" id="3.40.50.880:FF:000030">
    <property type="entry name" value="Gamma-glutamyl-gamma-aminobutyrate hydrolase PuuD"/>
    <property type="match status" value="1"/>
</dbReference>
<dbReference type="GO" id="GO:0033969">
    <property type="term" value="F:gamma-glutamyl-gamma-aminobutyrate hydrolase activity"/>
    <property type="evidence" value="ECO:0007669"/>
    <property type="project" value="UniProtKB-EC"/>
</dbReference>
<dbReference type="SUPFAM" id="SSF52317">
    <property type="entry name" value="Class I glutamine amidotransferase-like"/>
    <property type="match status" value="1"/>
</dbReference>
<dbReference type="CDD" id="cd01745">
    <property type="entry name" value="GATase1_2"/>
    <property type="match status" value="1"/>
</dbReference>
<evidence type="ECO:0000256" key="3">
    <source>
        <dbReference type="ARBA" id="ARBA00055068"/>
    </source>
</evidence>
<proteinExistence type="inferred from homology"/>
<dbReference type="Gene3D" id="3.40.50.880">
    <property type="match status" value="1"/>
</dbReference>
<dbReference type="OrthoDB" id="9813383at2"/>
<dbReference type="AlphaFoldDB" id="A0A8B2P3D2"/>
<reference evidence="6 7" key="1">
    <citation type="submission" date="2018-05" db="EMBL/GenBank/DDBJ databases">
        <title>Acuticoccus sediminis sp. nov., isolated from deep-sea sediment of Indian Ocean.</title>
        <authorList>
            <person name="Liu X."/>
            <person name="Lai Q."/>
            <person name="Du Y."/>
            <person name="Sun F."/>
            <person name="Zhang X."/>
            <person name="Wang S."/>
            <person name="Shao Z."/>
        </authorList>
    </citation>
    <scope>NUCLEOTIDE SEQUENCE [LARGE SCALE GENOMIC DNA]</scope>
    <source>
        <strain evidence="6 7">PTG4-2</strain>
    </source>
</reference>
<dbReference type="PROSITE" id="PS51273">
    <property type="entry name" value="GATASE_TYPE_1"/>
    <property type="match status" value="1"/>
</dbReference>
<comment type="caution">
    <text evidence="6">The sequence shown here is derived from an EMBL/GenBank/DDBJ whole genome shotgun (WGS) entry which is preliminary data.</text>
</comment>
<dbReference type="GO" id="GO:0005829">
    <property type="term" value="C:cytosol"/>
    <property type="evidence" value="ECO:0007669"/>
    <property type="project" value="TreeGrafter"/>
</dbReference>
<dbReference type="PANTHER" id="PTHR43235">
    <property type="entry name" value="GLUTAMINE AMIDOTRANSFERASE PB2B2.05-RELATED"/>
    <property type="match status" value="1"/>
</dbReference>
<gene>
    <name evidence="6" type="ORF">DLJ53_03920</name>
</gene>
<dbReference type="PANTHER" id="PTHR43235:SF1">
    <property type="entry name" value="GLUTAMINE AMIDOTRANSFERASE PB2B2.05-RELATED"/>
    <property type="match status" value="1"/>
</dbReference>
<accession>A0A8B2P3D2</accession>
<dbReference type="EMBL" id="QHHQ01000001">
    <property type="protein sequence ID" value="RAI03642.1"/>
    <property type="molecule type" value="Genomic_DNA"/>
</dbReference>
<dbReference type="InterPro" id="IPR044668">
    <property type="entry name" value="PuuD-like"/>
</dbReference>
<evidence type="ECO:0000313" key="7">
    <source>
        <dbReference type="Proteomes" id="UP000249590"/>
    </source>
</evidence>
<sequence length="253" mass="26712">MAPPLVVVTSDAITHNDASWSGTPSTYVTAVAVSGCMPVQLPVIAQTLDPAPLLDVASGVLVTGSRSNVHPPLYGAEATEEAGPYDEARDRTTLPLIRETLRRGLPLLCICRGVQELNVALGGSLHAELHEVEGRNDHRSPPQPDLDARFALRHDVTVARGGCLAAILGDGPVFVNSVHRQGIDRIADGLTVEALAEDGTVEAVSVTGARAFALGVQWHPEHWVRTDPASKAIFEAFADACRAAQSARTKEAA</sequence>
<dbReference type="RefSeq" id="WP_111342521.1">
    <property type="nucleotide sequence ID" value="NZ_QHHQ01000001.1"/>
</dbReference>
<comment type="pathway">
    <text evidence="4">Amine and polyamine degradation; putrescine degradation; 4-aminobutanoate from putrescine: step 4/4.</text>
</comment>
<evidence type="ECO:0000256" key="5">
    <source>
        <dbReference type="ARBA" id="ARBA00066788"/>
    </source>
</evidence>
<dbReference type="GO" id="GO:0006598">
    <property type="term" value="P:polyamine catabolic process"/>
    <property type="evidence" value="ECO:0007669"/>
    <property type="project" value="TreeGrafter"/>
</dbReference>
<dbReference type="InterPro" id="IPR029062">
    <property type="entry name" value="Class_I_gatase-like"/>
</dbReference>
<keyword evidence="7" id="KW-1185">Reference proteome</keyword>
<comment type="catalytic activity">
    <reaction evidence="2">
        <text>4-(gamma-L-glutamylamino)butanoate + H2O = 4-aminobutanoate + L-glutamate</text>
        <dbReference type="Rhea" id="RHEA:19737"/>
        <dbReference type="ChEBI" id="CHEBI:15377"/>
        <dbReference type="ChEBI" id="CHEBI:29985"/>
        <dbReference type="ChEBI" id="CHEBI:58800"/>
        <dbReference type="ChEBI" id="CHEBI:59888"/>
        <dbReference type="EC" id="3.5.1.94"/>
    </reaction>
</comment>
<dbReference type="InterPro" id="IPR011697">
    <property type="entry name" value="Peptidase_C26"/>
</dbReference>
<dbReference type="EC" id="3.5.1.94" evidence="5"/>
<evidence type="ECO:0000256" key="4">
    <source>
        <dbReference type="ARBA" id="ARBA00060634"/>
    </source>
</evidence>
<evidence type="ECO:0000256" key="2">
    <source>
        <dbReference type="ARBA" id="ARBA00052718"/>
    </source>
</evidence>
<evidence type="ECO:0000256" key="1">
    <source>
        <dbReference type="ARBA" id="ARBA00011083"/>
    </source>
</evidence>
<comment type="similarity">
    <text evidence="1">Belongs to the peptidase C26 family.</text>
</comment>
<name>A0A8B2P3D2_9HYPH</name>
<dbReference type="Pfam" id="PF07722">
    <property type="entry name" value="Peptidase_C26"/>
    <property type="match status" value="1"/>
</dbReference>
<keyword evidence="6" id="KW-0378">Hydrolase</keyword>
<protein>
    <recommendedName>
        <fullName evidence="5">gamma-glutamyl-gamma-aminobutyrate hydrolase</fullName>
        <ecNumber evidence="5">3.5.1.94</ecNumber>
    </recommendedName>
</protein>
<evidence type="ECO:0000313" key="6">
    <source>
        <dbReference type="EMBL" id="RAI03642.1"/>
    </source>
</evidence>
<dbReference type="Proteomes" id="UP000249590">
    <property type="component" value="Unassembled WGS sequence"/>
</dbReference>
<organism evidence="6 7">
    <name type="scientific">Acuticoccus sediminis</name>
    <dbReference type="NCBI Taxonomy" id="2184697"/>
    <lineage>
        <taxon>Bacteria</taxon>
        <taxon>Pseudomonadati</taxon>
        <taxon>Pseudomonadota</taxon>
        <taxon>Alphaproteobacteria</taxon>
        <taxon>Hyphomicrobiales</taxon>
        <taxon>Amorphaceae</taxon>
        <taxon>Acuticoccus</taxon>
    </lineage>
</organism>
<comment type="function">
    <text evidence="3">Involved in the breakdown of putrescine via hydrolysis of the gamma-glutamyl linkage of gamma-glutamyl-gamma-aminobutyrate.</text>
</comment>